<sequence>MALMKVEQADRTSQCKWKYRWIMIFLRCMRRGISVCGVIMAVLGGGLLVYRVIVPRRLAEAVDLNLESLAPVDEDLKPSIHENRSLEIESGESSGANSSNVNGSLLITDEDAIVLEKFFEKQLSNEWSEEIRNSTPTLLYELYTRSPKGGGPLQYLSVTRYLEPKDTTQVMMFVANMNALKKAKYVETFETLDIYKETGIEIWHAVRSYPFGKRDYVAASRIWKNEADGSYLCCTKGCPNHPKAPKATCTRVDLYYSAWRIKQVPRGGVEVKMYYTEDTKSNLSSFGLLFHSKIWSYVKECEKMLSEYIKNEYNENVLENASKYVQALKK</sequence>
<dbReference type="Gene3D" id="3.30.530.20">
    <property type="match status" value="1"/>
</dbReference>
<evidence type="ECO:0000256" key="1">
    <source>
        <dbReference type="SAM" id="Phobius"/>
    </source>
</evidence>
<name>A0A8T2VEI3_CERRI</name>
<dbReference type="OrthoDB" id="10593544at2759"/>
<dbReference type="InterPro" id="IPR051213">
    <property type="entry name" value="START_lipid_transfer"/>
</dbReference>
<keyword evidence="3" id="KW-1185">Reference proteome</keyword>
<gene>
    <name evidence="2" type="ORF">KP509_02G076600</name>
</gene>
<feature type="transmembrane region" description="Helical" evidence="1">
    <location>
        <begin position="32"/>
        <end position="53"/>
    </location>
</feature>
<protein>
    <recommendedName>
        <fullName evidence="4">START domain-containing protein</fullName>
    </recommendedName>
</protein>
<accession>A0A8T2VEI3</accession>
<dbReference type="PANTHER" id="PTHR19308:SF13">
    <property type="entry name" value="OS02G0468400 PROTEIN"/>
    <property type="match status" value="1"/>
</dbReference>
<dbReference type="PANTHER" id="PTHR19308">
    <property type="entry name" value="PHOSPHATIDYLCHOLINE TRANSFER PROTEIN"/>
    <property type="match status" value="1"/>
</dbReference>
<keyword evidence="1" id="KW-1133">Transmembrane helix</keyword>
<evidence type="ECO:0000313" key="2">
    <source>
        <dbReference type="EMBL" id="KAH7444386.1"/>
    </source>
</evidence>
<proteinExistence type="predicted"/>
<dbReference type="AlphaFoldDB" id="A0A8T2VEI3"/>
<dbReference type="EMBL" id="CM035407">
    <property type="protein sequence ID" value="KAH7444386.1"/>
    <property type="molecule type" value="Genomic_DNA"/>
</dbReference>
<evidence type="ECO:0008006" key="4">
    <source>
        <dbReference type="Google" id="ProtNLM"/>
    </source>
</evidence>
<comment type="caution">
    <text evidence="2">The sequence shown here is derived from an EMBL/GenBank/DDBJ whole genome shotgun (WGS) entry which is preliminary data.</text>
</comment>
<organism evidence="2 3">
    <name type="scientific">Ceratopteris richardii</name>
    <name type="common">Triangle waterfern</name>
    <dbReference type="NCBI Taxonomy" id="49495"/>
    <lineage>
        <taxon>Eukaryota</taxon>
        <taxon>Viridiplantae</taxon>
        <taxon>Streptophyta</taxon>
        <taxon>Embryophyta</taxon>
        <taxon>Tracheophyta</taxon>
        <taxon>Polypodiopsida</taxon>
        <taxon>Polypodiidae</taxon>
        <taxon>Polypodiales</taxon>
        <taxon>Pteridineae</taxon>
        <taxon>Pteridaceae</taxon>
        <taxon>Parkerioideae</taxon>
        <taxon>Ceratopteris</taxon>
    </lineage>
</organism>
<dbReference type="SUPFAM" id="SSF55961">
    <property type="entry name" value="Bet v1-like"/>
    <property type="match status" value="1"/>
</dbReference>
<keyword evidence="1" id="KW-0472">Membrane</keyword>
<keyword evidence="1" id="KW-0812">Transmembrane</keyword>
<evidence type="ECO:0000313" key="3">
    <source>
        <dbReference type="Proteomes" id="UP000825935"/>
    </source>
</evidence>
<dbReference type="Proteomes" id="UP000825935">
    <property type="component" value="Chromosome 2"/>
</dbReference>
<dbReference type="OMA" id="HKMASEV"/>
<dbReference type="InterPro" id="IPR023393">
    <property type="entry name" value="START-like_dom_sf"/>
</dbReference>
<reference evidence="2" key="1">
    <citation type="submission" date="2021-08" db="EMBL/GenBank/DDBJ databases">
        <title>WGS assembly of Ceratopteris richardii.</title>
        <authorList>
            <person name="Marchant D.B."/>
            <person name="Chen G."/>
            <person name="Jenkins J."/>
            <person name="Shu S."/>
            <person name="Leebens-Mack J."/>
            <person name="Grimwood J."/>
            <person name="Schmutz J."/>
            <person name="Soltis P."/>
            <person name="Soltis D."/>
            <person name="Chen Z.-H."/>
        </authorList>
    </citation>
    <scope>NUCLEOTIDE SEQUENCE</scope>
    <source>
        <strain evidence="2">Whitten #5841</strain>
        <tissue evidence="2">Leaf</tissue>
    </source>
</reference>